<dbReference type="KEGG" id="clup:CLUP02_14013"/>
<keyword evidence="2" id="KW-1185">Reference proteome</keyword>
<name>A0A9Q8T3E3_9PEZI</name>
<evidence type="ECO:0000313" key="2">
    <source>
        <dbReference type="Proteomes" id="UP000830671"/>
    </source>
</evidence>
<dbReference type="AlphaFoldDB" id="A0A9Q8T3E3"/>
<dbReference type="EMBL" id="CP019479">
    <property type="protein sequence ID" value="UQC88489.1"/>
    <property type="molecule type" value="Genomic_DNA"/>
</dbReference>
<accession>A0A9Q8T3E3</accession>
<dbReference type="GeneID" id="73347957"/>
<gene>
    <name evidence="1" type="ORF">CLUP02_14013</name>
</gene>
<sequence length="211" mass="24172">MSVPFVSDGASELCALSRGLWYYFSVFLSLMRHVLGMKSFDVLMDLDTRTLTQYKNSQLFVQRRSVKLLKFDKPSKKFRRRVEVGGPRQTVASAELDEFVSPSTSRCCLSSTFLFDEGGSRTPARPVGDVRRDMYSIYFELEIIDILCVVELSELPNLWYNNYDMALKDSTLDMDTQDLAHSSTFLHVASPARLLRYDLYASTSLGEIWRP</sequence>
<evidence type="ECO:0000313" key="1">
    <source>
        <dbReference type="EMBL" id="UQC88489.1"/>
    </source>
</evidence>
<organism evidence="1 2">
    <name type="scientific">Colletotrichum lupini</name>
    <dbReference type="NCBI Taxonomy" id="145971"/>
    <lineage>
        <taxon>Eukaryota</taxon>
        <taxon>Fungi</taxon>
        <taxon>Dikarya</taxon>
        <taxon>Ascomycota</taxon>
        <taxon>Pezizomycotina</taxon>
        <taxon>Sordariomycetes</taxon>
        <taxon>Hypocreomycetidae</taxon>
        <taxon>Glomerellales</taxon>
        <taxon>Glomerellaceae</taxon>
        <taxon>Colletotrichum</taxon>
        <taxon>Colletotrichum acutatum species complex</taxon>
    </lineage>
</organism>
<dbReference type="Proteomes" id="UP000830671">
    <property type="component" value="Chromosome 7"/>
</dbReference>
<protein>
    <submittedName>
        <fullName evidence="1">Uncharacterized protein</fullName>
    </submittedName>
</protein>
<reference evidence="1" key="1">
    <citation type="journal article" date="2021" name="Mol. Plant Microbe Interact.">
        <title>Complete Genome Sequence of the Plant-Pathogenic Fungus Colletotrichum lupini.</title>
        <authorList>
            <person name="Baroncelli R."/>
            <person name="Pensec F."/>
            <person name="Da Lio D."/>
            <person name="Boufleur T."/>
            <person name="Vicente I."/>
            <person name="Sarrocco S."/>
            <person name="Picot A."/>
            <person name="Baraldi E."/>
            <person name="Sukno S."/>
            <person name="Thon M."/>
            <person name="Le Floch G."/>
        </authorList>
    </citation>
    <scope>NUCLEOTIDE SEQUENCE</scope>
    <source>
        <strain evidence="1">IMI 504893</strain>
    </source>
</reference>
<proteinExistence type="predicted"/>
<dbReference type="RefSeq" id="XP_049150093.1">
    <property type="nucleotide sequence ID" value="XM_049292947.1"/>
</dbReference>